<evidence type="ECO:0000256" key="3">
    <source>
        <dbReference type="ARBA" id="ARBA00023163"/>
    </source>
</evidence>
<proteinExistence type="predicted"/>
<dbReference type="Gene3D" id="1.10.10.10">
    <property type="entry name" value="Winged helix-like DNA-binding domain superfamily/Winged helix DNA-binding domain"/>
    <property type="match status" value="1"/>
</dbReference>
<evidence type="ECO:0000313" key="6">
    <source>
        <dbReference type="Proteomes" id="UP000242687"/>
    </source>
</evidence>
<dbReference type="InterPro" id="IPR036388">
    <property type="entry name" value="WH-like_DNA-bd_sf"/>
</dbReference>
<dbReference type="AlphaFoldDB" id="A0A2H9VN66"/>
<dbReference type="SUPFAM" id="SSF46785">
    <property type="entry name" value="Winged helix' DNA-binding domain"/>
    <property type="match status" value="1"/>
</dbReference>
<dbReference type="InterPro" id="IPR036390">
    <property type="entry name" value="WH_DNA-bd_sf"/>
</dbReference>
<sequence>MTTISSDTTDNNCPAQTLLKLLAGKWKPELFKLATRAPLRFNTLLKQLEGSNKQSLSIALKELEEAGILHKEVIKLKPLHIEYTLTDKGKSMTPIFLNLEILSG</sequence>
<evidence type="ECO:0000259" key="4">
    <source>
        <dbReference type="PROSITE" id="PS51118"/>
    </source>
</evidence>
<dbReference type="InterPro" id="IPR002577">
    <property type="entry name" value="HTH_HxlR"/>
</dbReference>
<dbReference type="GO" id="GO:0003677">
    <property type="term" value="F:DNA binding"/>
    <property type="evidence" value="ECO:0007669"/>
    <property type="project" value="UniProtKB-KW"/>
</dbReference>
<dbReference type="EMBL" id="PGFJ01000002">
    <property type="protein sequence ID" value="PJJ79768.1"/>
    <property type="molecule type" value="Genomic_DNA"/>
</dbReference>
<keyword evidence="2 5" id="KW-0238">DNA-binding</keyword>
<evidence type="ECO:0000313" key="5">
    <source>
        <dbReference type="EMBL" id="PJJ79768.1"/>
    </source>
</evidence>
<protein>
    <submittedName>
        <fullName evidence="5">DNA-binding HxlR family transcriptional regulator</fullName>
    </submittedName>
</protein>
<accession>A0A2H9VN66</accession>
<dbReference type="Pfam" id="PF01638">
    <property type="entry name" value="HxlR"/>
    <property type="match status" value="1"/>
</dbReference>
<dbReference type="PANTHER" id="PTHR33204">
    <property type="entry name" value="TRANSCRIPTIONAL REGULATOR, MARR FAMILY"/>
    <property type="match status" value="1"/>
</dbReference>
<name>A0A2H9VN66_9SPHI</name>
<dbReference type="PROSITE" id="PS51118">
    <property type="entry name" value="HTH_HXLR"/>
    <property type="match status" value="1"/>
</dbReference>
<organism evidence="5 6">
    <name type="scientific">Mucilaginibacter auburnensis</name>
    <dbReference type="NCBI Taxonomy" id="1457233"/>
    <lineage>
        <taxon>Bacteria</taxon>
        <taxon>Pseudomonadati</taxon>
        <taxon>Bacteroidota</taxon>
        <taxon>Sphingobacteriia</taxon>
        <taxon>Sphingobacteriales</taxon>
        <taxon>Sphingobacteriaceae</taxon>
        <taxon>Mucilaginibacter</taxon>
    </lineage>
</organism>
<gene>
    <name evidence="5" type="ORF">CLV57_2905</name>
</gene>
<keyword evidence="1" id="KW-0805">Transcription regulation</keyword>
<evidence type="ECO:0000256" key="1">
    <source>
        <dbReference type="ARBA" id="ARBA00023015"/>
    </source>
</evidence>
<feature type="domain" description="HTH hxlR-type" evidence="4">
    <location>
        <begin position="13"/>
        <end position="104"/>
    </location>
</feature>
<dbReference type="RefSeq" id="WP_100342080.1">
    <property type="nucleotide sequence ID" value="NZ_PGFJ01000002.1"/>
</dbReference>
<keyword evidence="3" id="KW-0804">Transcription</keyword>
<dbReference type="OrthoDB" id="8231503at2"/>
<comment type="caution">
    <text evidence="5">The sequence shown here is derived from an EMBL/GenBank/DDBJ whole genome shotgun (WGS) entry which is preliminary data.</text>
</comment>
<keyword evidence="6" id="KW-1185">Reference proteome</keyword>
<dbReference type="Proteomes" id="UP000242687">
    <property type="component" value="Unassembled WGS sequence"/>
</dbReference>
<evidence type="ECO:0000256" key="2">
    <source>
        <dbReference type="ARBA" id="ARBA00023125"/>
    </source>
</evidence>
<reference evidence="5 6" key="1">
    <citation type="submission" date="2017-11" db="EMBL/GenBank/DDBJ databases">
        <title>Genomic Encyclopedia of Archaeal and Bacterial Type Strains, Phase II (KMG-II): From Individual Species to Whole Genera.</title>
        <authorList>
            <person name="Goeker M."/>
        </authorList>
    </citation>
    <scope>NUCLEOTIDE SEQUENCE [LARGE SCALE GENOMIC DNA]</scope>
    <source>
        <strain evidence="5 6">DSM 28175</strain>
    </source>
</reference>